<dbReference type="Pfam" id="PF04860">
    <property type="entry name" value="Phage_portal"/>
    <property type="match status" value="1"/>
</dbReference>
<dbReference type="InterPro" id="IPR006944">
    <property type="entry name" value="Phage/GTA_portal"/>
</dbReference>
<dbReference type="EMBL" id="JAGGJV010000001">
    <property type="protein sequence ID" value="MBP1856851.1"/>
    <property type="molecule type" value="Genomic_DNA"/>
</dbReference>
<feature type="compositionally biased region" description="Basic and acidic residues" evidence="1">
    <location>
        <begin position="395"/>
        <end position="409"/>
    </location>
</feature>
<dbReference type="Gene3D" id="3.30.1120.70">
    <property type="match status" value="1"/>
</dbReference>
<evidence type="ECO:0000256" key="1">
    <source>
        <dbReference type="SAM" id="MobiDB-lite"/>
    </source>
</evidence>
<dbReference type="Gene3D" id="1.20.1270.210">
    <property type="match status" value="1"/>
</dbReference>
<feature type="region of interest" description="Disordered" evidence="1">
    <location>
        <begin position="365"/>
        <end position="409"/>
    </location>
</feature>
<proteinExistence type="predicted"/>
<protein>
    <submittedName>
        <fullName evidence="2">HK97 family phage portal protein</fullName>
    </submittedName>
</protein>
<dbReference type="NCBIfam" id="TIGR01537">
    <property type="entry name" value="portal_HK97"/>
    <property type="match status" value="1"/>
</dbReference>
<dbReference type="InterPro" id="IPR006427">
    <property type="entry name" value="Portal_HK97"/>
</dbReference>
<evidence type="ECO:0000313" key="2">
    <source>
        <dbReference type="EMBL" id="MBP1856851.1"/>
    </source>
</evidence>
<comment type="caution">
    <text evidence="2">The sequence shown here is derived from an EMBL/GenBank/DDBJ whole genome shotgun (WGS) entry which is preliminary data.</text>
</comment>
<dbReference type="RefSeq" id="WP_209846780.1">
    <property type="nucleotide sequence ID" value="NZ_JAGGJV010000001.1"/>
</dbReference>
<dbReference type="Gene3D" id="3.40.140.120">
    <property type="match status" value="1"/>
</dbReference>
<accession>A0ABS4EG77</accession>
<sequence>MKLWPFRTEKKALTDEQILEMLGGGMPTATGVAVSAESALRVPAVASAVRTISEAAASLTIKVVEIGADGRETEVPGHPVTELLRGESNDFTSGFELIRALMVDALTRDQGGLAWVNWSRTEAKPVEIIRYRPGYIQCDFPDDTLAPVYRIRGVVEPQQNVIHLKSTFGKAPLSLCREAVGVAIAMEQHAGRLFGKSARPGGVIETGEKMTEEAAKRMILAWKAAMEGSDNAGKTGILFGGATWKQMQLSSVDAQFQQLRLFQLQEIARAFNIPVTMIGDLSRGTFMNAAEMQRQFLQLCLEPWLRALESAFRRALFTKEERPRFAVRFERDDFSNVDLTARATAISSLVSSRTINPNEARSWLDLPPYPAGSEFANPNTGSSQPGSPTATPAEKLPEPNAKDVDDGNE</sequence>
<feature type="compositionally biased region" description="Polar residues" evidence="1">
    <location>
        <begin position="376"/>
        <end position="390"/>
    </location>
</feature>
<gene>
    <name evidence="2" type="ORF">J2Z75_000331</name>
</gene>
<keyword evidence="3" id="KW-1185">Reference proteome</keyword>
<evidence type="ECO:0000313" key="3">
    <source>
        <dbReference type="Proteomes" id="UP000823786"/>
    </source>
</evidence>
<organism evidence="2 3">
    <name type="scientific">Rhizobium herbae</name>
    <dbReference type="NCBI Taxonomy" id="508661"/>
    <lineage>
        <taxon>Bacteria</taxon>
        <taxon>Pseudomonadati</taxon>
        <taxon>Pseudomonadota</taxon>
        <taxon>Alphaproteobacteria</taxon>
        <taxon>Hyphomicrobiales</taxon>
        <taxon>Rhizobiaceae</taxon>
        <taxon>Rhizobium/Agrobacterium group</taxon>
        <taxon>Rhizobium</taxon>
    </lineage>
</organism>
<dbReference type="Proteomes" id="UP000823786">
    <property type="component" value="Unassembled WGS sequence"/>
</dbReference>
<reference evidence="2 3" key="1">
    <citation type="submission" date="2021-03" db="EMBL/GenBank/DDBJ databases">
        <title>Genomic Encyclopedia of Type Strains, Phase IV (KMG-IV): sequencing the most valuable type-strain genomes for metagenomic binning, comparative biology and taxonomic classification.</title>
        <authorList>
            <person name="Goeker M."/>
        </authorList>
    </citation>
    <scope>NUCLEOTIDE SEQUENCE [LARGE SCALE GENOMIC DNA]</scope>
    <source>
        <strain evidence="2 3">DSM 26427</strain>
    </source>
</reference>
<name>A0ABS4EG77_9HYPH</name>